<dbReference type="EMBL" id="JAKMUU010000008">
    <property type="protein sequence ID" value="MCZ9307926.1"/>
    <property type="molecule type" value="Genomic_DNA"/>
</dbReference>
<evidence type="ECO:0000313" key="1">
    <source>
        <dbReference type="EMBL" id="MCZ9307926.1"/>
    </source>
</evidence>
<dbReference type="Pfam" id="PF22014">
    <property type="entry name" value="DUF6932"/>
    <property type="match status" value="1"/>
</dbReference>
<reference evidence="2 4" key="2">
    <citation type="submission" date="2023-08" db="EMBL/GenBank/DDBJ databases">
        <title>Genomic characterization of the C. tuberculostearicum species complex, a ubiquitous member of the human skin microbiome.</title>
        <authorList>
            <person name="Ahmed N."/>
            <person name="Deming C."/>
            <person name="Conlan S."/>
            <person name="Segre J."/>
        </authorList>
    </citation>
    <scope>NUCLEOTIDE SEQUENCE [LARGE SCALE GENOMIC DNA]</scope>
    <source>
        <strain evidence="2 4">CTNIH19</strain>
    </source>
</reference>
<dbReference type="EMBL" id="JAVBID010000014">
    <property type="protein sequence ID" value="MDV2424802.1"/>
    <property type="molecule type" value="Genomic_DNA"/>
</dbReference>
<reference evidence="1" key="1">
    <citation type="submission" date="2022-02" db="EMBL/GenBank/DDBJ databases">
        <title>Corynebacterium sp. from urogenital microbiome.</title>
        <authorList>
            <person name="Cappelli E.A."/>
            <person name="Ribeiro T.G."/>
            <person name="Peixe L."/>
        </authorList>
    </citation>
    <scope>NUCLEOTIDE SEQUENCE</scope>
    <source>
        <strain evidence="1">C8Ua_181</strain>
    </source>
</reference>
<name>A0A9X3RUF7_9CORY</name>
<dbReference type="RefSeq" id="WP_269947023.1">
    <property type="nucleotide sequence ID" value="NZ_JAKMUU010000008.1"/>
</dbReference>
<comment type="caution">
    <text evidence="1">The sequence shown here is derived from an EMBL/GenBank/DDBJ whole genome shotgun (WGS) entry which is preliminary data.</text>
</comment>
<dbReference type="AlphaFoldDB" id="A0A9X3RUF7"/>
<protein>
    <submittedName>
        <fullName evidence="1">Uncharacterized protein</fullName>
    </submittedName>
</protein>
<dbReference type="Proteomes" id="UP001146430">
    <property type="component" value="Unassembled WGS sequence"/>
</dbReference>
<keyword evidence="4" id="KW-1185">Reference proteome</keyword>
<proteinExistence type="predicted"/>
<accession>A0A9X3RUF7</accession>
<gene>
    <name evidence="1" type="ORF">L8V01_10630</name>
    <name evidence="2" type="ORF">RAE13_10345</name>
</gene>
<sequence>MTTAQNDYSTPAPGRIRMALPEAKEKWVTQMPESQRRLLIWGQFETYLARFAKIEGLAIDEGWIEPTESLITYLWLGGSFISDKPEPGNLDFTLFLNNSTFQKIKGKPGTGWIGQEAFSRKKLRSSTEFSCITPLRVDYFPVKSVFKLGDLTQAELSYLTDRGAWDDWWQRKRNSDDRAPSRSSAASRRGYVEVTL</sequence>
<dbReference type="InterPro" id="IPR053860">
    <property type="entry name" value="DUF6932"/>
</dbReference>
<evidence type="ECO:0000313" key="3">
    <source>
        <dbReference type="Proteomes" id="UP001146430"/>
    </source>
</evidence>
<dbReference type="Proteomes" id="UP001185631">
    <property type="component" value="Unassembled WGS sequence"/>
</dbReference>
<evidence type="ECO:0000313" key="2">
    <source>
        <dbReference type="EMBL" id="MDV2424802.1"/>
    </source>
</evidence>
<organism evidence="1 3">
    <name type="scientific">Corynebacterium curieae</name>
    <dbReference type="NCBI Taxonomy" id="2913500"/>
    <lineage>
        <taxon>Bacteria</taxon>
        <taxon>Bacillati</taxon>
        <taxon>Actinomycetota</taxon>
        <taxon>Actinomycetes</taxon>
        <taxon>Mycobacteriales</taxon>
        <taxon>Corynebacteriaceae</taxon>
        <taxon>Corynebacterium</taxon>
    </lineage>
</organism>
<evidence type="ECO:0000313" key="4">
    <source>
        <dbReference type="Proteomes" id="UP001185631"/>
    </source>
</evidence>